<evidence type="ECO:0000313" key="2">
    <source>
        <dbReference type="Proteomes" id="UP001231649"/>
    </source>
</evidence>
<protein>
    <submittedName>
        <fullName evidence="1">Uncharacterized protein</fullName>
    </submittedName>
</protein>
<accession>A0ACC2QHY0</accession>
<name>A0ACC2QHY0_9NEOP</name>
<dbReference type="Proteomes" id="UP001231649">
    <property type="component" value="Chromosome 18"/>
</dbReference>
<keyword evidence="2" id="KW-1185">Reference proteome</keyword>
<proteinExistence type="predicted"/>
<reference evidence="1" key="1">
    <citation type="submission" date="2023-03" db="EMBL/GenBank/DDBJ databases">
        <title>Chromosome-level genomes of two armyworms, Mythimna separata and Mythimna loreyi, provide insights into the biosynthesis and reception of sex pheromones.</title>
        <authorList>
            <person name="Zhao H."/>
        </authorList>
    </citation>
    <scope>NUCLEOTIDE SEQUENCE</scope>
    <source>
        <strain evidence="1">BeijingLab</strain>
    </source>
</reference>
<gene>
    <name evidence="1" type="ORF">PYW08_005541</name>
</gene>
<sequence length="257" mass="27791">MKLIIGVIVSLMILDLFQCTPIIGSEDGSIKVTNTSSSWGFNAGVNAGLGLEGGYKDGHAVLGINKHLGANIGGHRENSQTDTVQKFPSIPVPNNYGQGLSSPYYPGNNLPYYYNPYYQQFPPQAGQQLVYGPLPQPMQQYPQWSQFGPQYPQPYGPQFAQPPVGPQFAQSPVGPQFPQPPFGPQFPQPPVGPQFAQQPAGSQSYQILAGPASAQQPTGSEYDQQPTAYIQQWPQYTQQSLLPTASIPQKGGPTKSP</sequence>
<comment type="caution">
    <text evidence="1">The sequence shown here is derived from an EMBL/GenBank/DDBJ whole genome shotgun (WGS) entry which is preliminary data.</text>
</comment>
<evidence type="ECO:0000313" key="1">
    <source>
        <dbReference type="EMBL" id="KAJ8717142.1"/>
    </source>
</evidence>
<dbReference type="EMBL" id="CM056794">
    <property type="protein sequence ID" value="KAJ8717142.1"/>
    <property type="molecule type" value="Genomic_DNA"/>
</dbReference>
<organism evidence="1 2">
    <name type="scientific">Mythimna loreyi</name>
    <dbReference type="NCBI Taxonomy" id="667449"/>
    <lineage>
        <taxon>Eukaryota</taxon>
        <taxon>Metazoa</taxon>
        <taxon>Ecdysozoa</taxon>
        <taxon>Arthropoda</taxon>
        <taxon>Hexapoda</taxon>
        <taxon>Insecta</taxon>
        <taxon>Pterygota</taxon>
        <taxon>Neoptera</taxon>
        <taxon>Endopterygota</taxon>
        <taxon>Lepidoptera</taxon>
        <taxon>Glossata</taxon>
        <taxon>Ditrysia</taxon>
        <taxon>Noctuoidea</taxon>
        <taxon>Noctuidae</taxon>
        <taxon>Noctuinae</taxon>
        <taxon>Hadenini</taxon>
        <taxon>Mythimna</taxon>
    </lineage>
</organism>